<dbReference type="Pfam" id="PF00563">
    <property type="entry name" value="EAL"/>
    <property type="match status" value="1"/>
</dbReference>
<feature type="domain" description="GGDEF" evidence="4">
    <location>
        <begin position="229"/>
        <end position="362"/>
    </location>
</feature>
<dbReference type="Gene3D" id="3.20.20.450">
    <property type="entry name" value="EAL domain"/>
    <property type="match status" value="1"/>
</dbReference>
<evidence type="ECO:0000256" key="2">
    <source>
        <dbReference type="SAM" id="Phobius"/>
    </source>
</evidence>
<evidence type="ECO:0000259" key="4">
    <source>
        <dbReference type="PROSITE" id="PS50887"/>
    </source>
</evidence>
<dbReference type="SUPFAM" id="SSF55073">
    <property type="entry name" value="Nucleotide cyclase"/>
    <property type="match status" value="1"/>
</dbReference>
<dbReference type="InterPro" id="IPR043128">
    <property type="entry name" value="Rev_trsase/Diguanyl_cyclase"/>
</dbReference>
<gene>
    <name evidence="5" type="ORF">EWM63_30695</name>
</gene>
<keyword evidence="2" id="KW-0472">Membrane</keyword>
<dbReference type="FunFam" id="3.30.70.270:FF:000001">
    <property type="entry name" value="Diguanylate cyclase domain protein"/>
    <property type="match status" value="1"/>
</dbReference>
<accession>A0A4P6L754</accession>
<dbReference type="InterPro" id="IPR035919">
    <property type="entry name" value="EAL_sf"/>
</dbReference>
<evidence type="ECO:0000313" key="5">
    <source>
        <dbReference type="EMBL" id="QBE66798.1"/>
    </source>
</evidence>
<dbReference type="CDD" id="cd01949">
    <property type="entry name" value="GGDEF"/>
    <property type="match status" value="1"/>
</dbReference>
<feature type="transmembrane region" description="Helical" evidence="2">
    <location>
        <begin position="26"/>
        <end position="46"/>
    </location>
</feature>
<dbReference type="RefSeq" id="WP_130189905.1">
    <property type="nucleotide sequence ID" value="NZ_CP035913.1"/>
</dbReference>
<comment type="catalytic activity">
    <reaction evidence="1">
        <text>3',3'-c-di-GMP + H2O = 5'-phosphoguanylyl(3'-&gt;5')guanosine + H(+)</text>
        <dbReference type="Rhea" id="RHEA:24902"/>
        <dbReference type="ChEBI" id="CHEBI:15377"/>
        <dbReference type="ChEBI" id="CHEBI:15378"/>
        <dbReference type="ChEBI" id="CHEBI:58754"/>
        <dbReference type="ChEBI" id="CHEBI:58805"/>
        <dbReference type="EC" id="3.1.4.52"/>
    </reaction>
    <physiologicalReaction direction="left-to-right" evidence="1">
        <dbReference type="Rhea" id="RHEA:24903"/>
    </physiologicalReaction>
</comment>
<dbReference type="PROSITE" id="PS50883">
    <property type="entry name" value="EAL"/>
    <property type="match status" value="1"/>
</dbReference>
<evidence type="ECO:0000313" key="6">
    <source>
        <dbReference type="Proteomes" id="UP000290637"/>
    </source>
</evidence>
<dbReference type="NCBIfam" id="TIGR00254">
    <property type="entry name" value="GGDEF"/>
    <property type="match status" value="1"/>
</dbReference>
<name>A0A4P6L754_9BURK</name>
<keyword evidence="2" id="KW-0812">Transmembrane</keyword>
<dbReference type="FunFam" id="3.20.20.450:FF:000001">
    <property type="entry name" value="Cyclic di-GMP phosphodiesterase yahA"/>
    <property type="match status" value="1"/>
</dbReference>
<protein>
    <submittedName>
        <fullName evidence="5">EAL domain-containing protein</fullName>
    </submittedName>
</protein>
<dbReference type="InterPro" id="IPR000160">
    <property type="entry name" value="GGDEF_dom"/>
</dbReference>
<reference evidence="5 6" key="1">
    <citation type="submission" date="2019-02" db="EMBL/GenBank/DDBJ databases">
        <title>Draft Genome Sequences of Six Type Strains of the Genus Massilia.</title>
        <authorList>
            <person name="Miess H."/>
            <person name="Frediansyhah A."/>
            <person name="Gross H."/>
        </authorList>
    </citation>
    <scope>NUCLEOTIDE SEQUENCE [LARGE SCALE GENOMIC DNA]</scope>
    <source>
        <strain evidence="5 6">DSM 17473</strain>
    </source>
</reference>
<dbReference type="SMART" id="SM00267">
    <property type="entry name" value="GGDEF"/>
    <property type="match status" value="1"/>
</dbReference>
<dbReference type="Pfam" id="PF00990">
    <property type="entry name" value="GGDEF"/>
    <property type="match status" value="1"/>
</dbReference>
<dbReference type="InterPro" id="IPR001633">
    <property type="entry name" value="EAL_dom"/>
</dbReference>
<dbReference type="CDD" id="cd01948">
    <property type="entry name" value="EAL"/>
    <property type="match status" value="1"/>
</dbReference>
<dbReference type="AlphaFoldDB" id="A0A4P6L754"/>
<organism evidence="5 6">
    <name type="scientific">Pseudoduganella lutea</name>
    <dbReference type="NCBI Taxonomy" id="321985"/>
    <lineage>
        <taxon>Bacteria</taxon>
        <taxon>Pseudomonadati</taxon>
        <taxon>Pseudomonadota</taxon>
        <taxon>Betaproteobacteria</taxon>
        <taxon>Burkholderiales</taxon>
        <taxon>Oxalobacteraceae</taxon>
        <taxon>Telluria group</taxon>
        <taxon>Pseudoduganella</taxon>
    </lineage>
</organism>
<dbReference type="PANTHER" id="PTHR44757">
    <property type="entry name" value="DIGUANYLATE CYCLASE DGCP"/>
    <property type="match status" value="1"/>
</dbReference>
<dbReference type="Gene3D" id="3.30.70.270">
    <property type="match status" value="1"/>
</dbReference>
<feature type="transmembrane region" description="Helical" evidence="2">
    <location>
        <begin position="162"/>
        <end position="181"/>
    </location>
</feature>
<keyword evidence="6" id="KW-1185">Reference proteome</keyword>
<dbReference type="InterPro" id="IPR029787">
    <property type="entry name" value="Nucleotide_cyclase"/>
</dbReference>
<dbReference type="InterPro" id="IPR052155">
    <property type="entry name" value="Biofilm_reg_signaling"/>
</dbReference>
<sequence>MKLLPSQATAPKGRMPIAAALRSGQLLAAVAALVIAGAVLVAYQLLEIRQALADGARVQAAIVADSVTAPLMFGDRESAQETLRAFRYAQGLKAVGIYDQDGRRFAEFSYPDSRLPLTLQAALGERDGGIVVKDTVRYRGNVVGHTVLHVGTDRLRGAMLRYVGLLVVASLGAMLVVATLGRTTRARVAAAERKLDYMAHTDHVTQLPNRHATYARLEGALEEAGVAGTQVALLLVDLDNFKTVNDTAGHAAGDELLKKVAAALSGAVRTSDLVGRIGGDEFAIIVAPVPGRASAVAIADKVTQALRHPFAVEGGEFFATASVGVCLYPDDATTMSELVSSADTALYHAKQSGRNRLAEFVPAMTAATQRRAALERELRRAIDGGQLAVHYQPQFDCASGALLGVEALVRWRHPEHGPISPAEFIPIAEESGLIVELGSWVLRHACAEVAQWQRAGGPALTLAVNMSARQLREPGFIEDVTRALASSGLAPGRLELELTESVLMEDVAGALAFMQSVRALGVRLAIDDFGTGYSSLAYLQTFPINQLKVDRSFVQLLPQRGETIIHAVLALARGFGLTVVAEGVEEPRQLEWLREAGCDVVQGYLLGMPMAADAFRERFLEPATA</sequence>
<evidence type="ECO:0000259" key="3">
    <source>
        <dbReference type="PROSITE" id="PS50883"/>
    </source>
</evidence>
<feature type="domain" description="EAL" evidence="3">
    <location>
        <begin position="371"/>
        <end position="623"/>
    </location>
</feature>
<dbReference type="Proteomes" id="UP000290637">
    <property type="component" value="Chromosome"/>
</dbReference>
<dbReference type="OrthoDB" id="9813903at2"/>
<dbReference type="PROSITE" id="PS50887">
    <property type="entry name" value="GGDEF"/>
    <property type="match status" value="1"/>
</dbReference>
<evidence type="ECO:0000256" key="1">
    <source>
        <dbReference type="ARBA" id="ARBA00051114"/>
    </source>
</evidence>
<dbReference type="GO" id="GO:0071732">
    <property type="term" value="P:cellular response to nitric oxide"/>
    <property type="evidence" value="ECO:0007669"/>
    <property type="project" value="UniProtKB-ARBA"/>
</dbReference>
<dbReference type="SUPFAM" id="SSF141868">
    <property type="entry name" value="EAL domain-like"/>
    <property type="match status" value="1"/>
</dbReference>
<dbReference type="Pfam" id="PF17152">
    <property type="entry name" value="CHASE8"/>
    <property type="match status" value="1"/>
</dbReference>
<dbReference type="InterPro" id="IPR033417">
    <property type="entry name" value="CHASE8"/>
</dbReference>
<dbReference type="PANTHER" id="PTHR44757:SF2">
    <property type="entry name" value="BIOFILM ARCHITECTURE MAINTENANCE PROTEIN MBAA"/>
    <property type="match status" value="1"/>
</dbReference>
<keyword evidence="2" id="KW-1133">Transmembrane helix</keyword>
<proteinExistence type="predicted"/>
<dbReference type="GO" id="GO:0071111">
    <property type="term" value="F:cyclic-guanylate-specific phosphodiesterase activity"/>
    <property type="evidence" value="ECO:0007669"/>
    <property type="project" value="UniProtKB-EC"/>
</dbReference>
<dbReference type="EMBL" id="CP035913">
    <property type="protein sequence ID" value="QBE66798.1"/>
    <property type="molecule type" value="Genomic_DNA"/>
</dbReference>
<dbReference type="KEGG" id="plue:EWM63_30695"/>
<dbReference type="SMART" id="SM00052">
    <property type="entry name" value="EAL"/>
    <property type="match status" value="1"/>
</dbReference>